<reference evidence="2" key="2">
    <citation type="journal article" date="2015" name="Data Brief">
        <title>Shoot transcriptome of the giant reed, Arundo donax.</title>
        <authorList>
            <person name="Barrero R.A."/>
            <person name="Guerrero F.D."/>
            <person name="Moolhuijzen P."/>
            <person name="Goolsby J.A."/>
            <person name="Tidwell J."/>
            <person name="Bellgard S.E."/>
            <person name="Bellgard M.I."/>
        </authorList>
    </citation>
    <scope>NUCLEOTIDE SEQUENCE</scope>
    <source>
        <tissue evidence="2">Shoot tissue taken approximately 20 cm above the soil surface</tissue>
    </source>
</reference>
<evidence type="ECO:0000313" key="2">
    <source>
        <dbReference type="EMBL" id="JAD99918.1"/>
    </source>
</evidence>
<proteinExistence type="predicted"/>
<feature type="transmembrane region" description="Helical" evidence="1">
    <location>
        <begin position="13"/>
        <end position="37"/>
    </location>
</feature>
<dbReference type="EMBL" id="GBRH01197977">
    <property type="protein sequence ID" value="JAD99918.1"/>
    <property type="molecule type" value="Transcribed_RNA"/>
</dbReference>
<organism evidence="2">
    <name type="scientific">Arundo donax</name>
    <name type="common">Giant reed</name>
    <name type="synonym">Donax arundinaceus</name>
    <dbReference type="NCBI Taxonomy" id="35708"/>
    <lineage>
        <taxon>Eukaryota</taxon>
        <taxon>Viridiplantae</taxon>
        <taxon>Streptophyta</taxon>
        <taxon>Embryophyta</taxon>
        <taxon>Tracheophyta</taxon>
        <taxon>Spermatophyta</taxon>
        <taxon>Magnoliopsida</taxon>
        <taxon>Liliopsida</taxon>
        <taxon>Poales</taxon>
        <taxon>Poaceae</taxon>
        <taxon>PACMAD clade</taxon>
        <taxon>Arundinoideae</taxon>
        <taxon>Arundineae</taxon>
        <taxon>Arundo</taxon>
    </lineage>
</organism>
<protein>
    <submittedName>
        <fullName evidence="2">Uncharacterized protein</fullName>
    </submittedName>
</protein>
<accession>A0A0A9ELM2</accession>
<reference evidence="2" key="1">
    <citation type="submission" date="2014-09" db="EMBL/GenBank/DDBJ databases">
        <authorList>
            <person name="Magalhaes I.L.F."/>
            <person name="Oliveira U."/>
            <person name="Santos F.R."/>
            <person name="Vidigal T.H.D.A."/>
            <person name="Brescovit A.D."/>
            <person name="Santos A.J."/>
        </authorList>
    </citation>
    <scope>NUCLEOTIDE SEQUENCE</scope>
    <source>
        <tissue evidence="2">Shoot tissue taken approximately 20 cm above the soil surface</tissue>
    </source>
</reference>
<keyword evidence="1" id="KW-1133">Transmembrane helix</keyword>
<dbReference type="AlphaFoldDB" id="A0A0A9ELM2"/>
<keyword evidence="1" id="KW-0812">Transmembrane</keyword>
<keyword evidence="1" id="KW-0472">Membrane</keyword>
<name>A0A0A9ELM2_ARUDO</name>
<evidence type="ECO:0000256" key="1">
    <source>
        <dbReference type="SAM" id="Phobius"/>
    </source>
</evidence>
<sequence length="57" mass="6731">MCFFDFEDLKWSLASGLALLCHYLTIVHVFFWLSVLYSLEVHCLLTWPDISFILDFA</sequence>